<feature type="domain" description="Chromatin assembly factor 1 subunit A dimerization" evidence="6">
    <location>
        <begin position="734"/>
        <end position="807"/>
    </location>
</feature>
<feature type="region of interest" description="Disordered" evidence="5">
    <location>
        <begin position="541"/>
        <end position="569"/>
    </location>
</feature>
<evidence type="ECO:0000259" key="6">
    <source>
        <dbReference type="Pfam" id="PF12253"/>
    </source>
</evidence>
<dbReference type="GO" id="GO:0006281">
    <property type="term" value="P:DNA repair"/>
    <property type="evidence" value="ECO:0007669"/>
    <property type="project" value="UniProtKB-KW"/>
</dbReference>
<dbReference type="GO" id="GO:0033186">
    <property type="term" value="C:CAF-1 complex"/>
    <property type="evidence" value="ECO:0007669"/>
    <property type="project" value="TreeGrafter"/>
</dbReference>
<dbReference type="Pfam" id="PF12253">
    <property type="entry name" value="CAF1A_dimeriz"/>
    <property type="match status" value="1"/>
</dbReference>
<keyword evidence="3" id="KW-0234">DNA repair</keyword>
<evidence type="ECO:0000256" key="4">
    <source>
        <dbReference type="ARBA" id="ARBA00023242"/>
    </source>
</evidence>
<dbReference type="InParanoid" id="A0A1Z5JGV0"/>
<feature type="compositionally biased region" description="Acidic residues" evidence="5">
    <location>
        <begin position="776"/>
        <end position="826"/>
    </location>
</feature>
<evidence type="ECO:0000256" key="5">
    <source>
        <dbReference type="SAM" id="MobiDB-lite"/>
    </source>
</evidence>
<dbReference type="AlphaFoldDB" id="A0A1Z5JGV0"/>
<dbReference type="EMBL" id="BDSP01000060">
    <property type="protein sequence ID" value="GAX12991.1"/>
    <property type="molecule type" value="Genomic_DNA"/>
</dbReference>
<dbReference type="PANTHER" id="PTHR15272:SF0">
    <property type="entry name" value="CHROMATIN ASSEMBLY FACTOR 1 SUBUNIT A"/>
    <property type="match status" value="1"/>
</dbReference>
<evidence type="ECO:0000313" key="8">
    <source>
        <dbReference type="Proteomes" id="UP000198406"/>
    </source>
</evidence>
<accession>A0A1Z5JGV0</accession>
<keyword evidence="4" id="KW-0539">Nucleus</keyword>
<evidence type="ECO:0000256" key="3">
    <source>
        <dbReference type="ARBA" id="ARBA00023204"/>
    </source>
</evidence>
<dbReference type="Proteomes" id="UP000198406">
    <property type="component" value="Unassembled WGS sequence"/>
</dbReference>
<feature type="compositionally biased region" description="Basic and acidic residues" evidence="5">
    <location>
        <begin position="95"/>
        <end position="106"/>
    </location>
</feature>
<feature type="region of interest" description="Disordered" evidence="5">
    <location>
        <begin position="205"/>
        <end position="224"/>
    </location>
</feature>
<evidence type="ECO:0000256" key="2">
    <source>
        <dbReference type="ARBA" id="ARBA00022763"/>
    </source>
</evidence>
<evidence type="ECO:0000313" key="7">
    <source>
        <dbReference type="EMBL" id="GAX12991.1"/>
    </source>
</evidence>
<dbReference type="InterPro" id="IPR022043">
    <property type="entry name" value="CAF1A_DD"/>
</dbReference>
<feature type="region of interest" description="Disordered" evidence="5">
    <location>
        <begin position="311"/>
        <end position="333"/>
    </location>
</feature>
<feature type="compositionally biased region" description="Basic and acidic residues" evidence="5">
    <location>
        <begin position="543"/>
        <end position="556"/>
    </location>
</feature>
<reference evidence="7 8" key="1">
    <citation type="journal article" date="2015" name="Plant Cell">
        <title>Oil accumulation by the oleaginous diatom Fistulifera solaris as revealed by the genome and transcriptome.</title>
        <authorList>
            <person name="Tanaka T."/>
            <person name="Maeda Y."/>
            <person name="Veluchamy A."/>
            <person name="Tanaka M."/>
            <person name="Abida H."/>
            <person name="Marechal E."/>
            <person name="Bowler C."/>
            <person name="Muto M."/>
            <person name="Sunaga Y."/>
            <person name="Tanaka M."/>
            <person name="Yoshino T."/>
            <person name="Taniguchi T."/>
            <person name="Fukuda Y."/>
            <person name="Nemoto M."/>
            <person name="Matsumoto M."/>
            <person name="Wong P.S."/>
            <person name="Aburatani S."/>
            <person name="Fujibuchi W."/>
        </authorList>
    </citation>
    <scope>NUCLEOTIDE SEQUENCE [LARGE SCALE GENOMIC DNA]</scope>
    <source>
        <strain evidence="7 8">JPCC DA0580</strain>
    </source>
</reference>
<name>A0A1Z5JGV0_FISSO</name>
<protein>
    <recommendedName>
        <fullName evidence="6">Chromatin assembly factor 1 subunit A dimerization domain-containing protein</fullName>
    </recommendedName>
</protein>
<sequence>MPTLETIEVPIEPSKPEQTKQAEKDDQKAKHVTPPTELKETTQPKKSKQLGLTAFFTKAPKAKPPVHETPTLDPARRSSLVNIVVGRTASATNDPTKKLDFDKKDPVAGSIPSGDTSPAKKKQKRDLSTDDEKLSASIAQTNSTPLVVEKSQVVNLESPEVVEQPIVDKSTPKESLPSSQARASGPEGTDSVVVIKKPEIQSKISSFPLKSTPNETKTPVTKKNIAENTTPRFYKVGDRLEVLWTVQSPSDEEKVEKRWWSATLCEDNGETMVLEYDPFPEGGFNEVSRETVKLKSQHSLLCDGEVMSVRREGENWSSSDESAQDDSSEDDKRHKMLKKYMDRAKELFAVFKESLGSEPPLNIVPPVEAVSTDGESSGFPDFAIKTLTALIEGRSEPLSVLACIASEQLNATYDRTFSFEETSSKIKVIATRRNILKDASIVTNESPAAPADSFEDESPFWRWEVTVVDLLPTDSLSCVKKARSSHKKISSHWNAIVKLVKALQNRSLNDKAWIKITQDEEKFLKFEREEEKARLAAQAKISKQQEKEKEKLKKQDQVSSAKRAQDEETARLKEERLLLKQEAAAEKQRKKEEAEKVKLQKQLEKENKERQKLRKQELLAKQQRNLMSMFVPKKKEDAALDQNNRSITPMAKQFPAGGQEAEFDVEAFRAQIASGSYTSPKNPFKQRSNLARLNRKAATRRVTITVDVTVFPDDPFESEPYAERRDVEVLNKYKFLSFHEDIRPPYYGTWSKPSKIVTGRSPFKQDTAFLDYEYDSEGEWEEGDEDIGEDCDDDACDDDEEKDEEHDDEDGWLADDDEIPEDVDEETKERLRTQFETKKRVITGELTVCIIAPVDGKPMTFDGDDVPPLVVEGFSSTDAKEIMISHTAETPEQAIELCLDPFPAFLMDEAPSDSPNRDGNQIKEPSLEDQRTFAQFVHNSTIASKDKLIDELRSSHPQVTSNRSQAVRMLSNNAEKIKGTWRVKPSYLVQLGLEHLSEAKLATESQEEDLMRIVARSIHHETYPSKDKAVDELRSNNEVLLATSLTECLCILDVVAIKKKMSGGGFYWTVKGDIQSKLDLTDLPQNAPVGKPSNDRKETTPVRAAGGDHKLSPSEKSTDNEEMAGSSAKKRKASSSGNAGSAKLMESFVKRFKAS</sequence>
<dbReference type="CDD" id="cd22249">
    <property type="entry name" value="UDM1_RNF168_RNF169-like"/>
    <property type="match status" value="1"/>
</dbReference>
<feature type="region of interest" description="Disordered" evidence="5">
    <location>
        <begin position="776"/>
        <end position="830"/>
    </location>
</feature>
<feature type="region of interest" description="Disordered" evidence="5">
    <location>
        <begin position="1083"/>
        <end position="1141"/>
    </location>
</feature>
<dbReference type="OrthoDB" id="79480at2759"/>
<feature type="region of interest" description="Disordered" evidence="5">
    <location>
        <begin position="1"/>
        <end position="193"/>
    </location>
</feature>
<feature type="compositionally biased region" description="Basic and acidic residues" evidence="5">
    <location>
        <begin position="14"/>
        <end position="29"/>
    </location>
</feature>
<evidence type="ECO:0000256" key="1">
    <source>
        <dbReference type="ARBA" id="ARBA00004123"/>
    </source>
</evidence>
<keyword evidence="2" id="KW-0227">DNA damage</keyword>
<dbReference type="GO" id="GO:0005634">
    <property type="term" value="C:nucleus"/>
    <property type="evidence" value="ECO:0007669"/>
    <property type="project" value="UniProtKB-SubCell"/>
</dbReference>
<dbReference type="PANTHER" id="PTHR15272">
    <property type="entry name" value="CHROMATIN ASSEMBLY FACTOR 1 SUBUNIT A CAF-1 SUBUNIT A"/>
    <property type="match status" value="1"/>
</dbReference>
<comment type="subcellular location">
    <subcellularLocation>
        <location evidence="1">Nucleus</location>
    </subcellularLocation>
</comment>
<feature type="region of interest" description="Disordered" evidence="5">
    <location>
        <begin position="908"/>
        <end position="927"/>
    </location>
</feature>
<proteinExistence type="predicted"/>
<organism evidence="7 8">
    <name type="scientific">Fistulifera solaris</name>
    <name type="common">Oleaginous diatom</name>
    <dbReference type="NCBI Taxonomy" id="1519565"/>
    <lineage>
        <taxon>Eukaryota</taxon>
        <taxon>Sar</taxon>
        <taxon>Stramenopiles</taxon>
        <taxon>Ochrophyta</taxon>
        <taxon>Bacillariophyta</taxon>
        <taxon>Bacillariophyceae</taxon>
        <taxon>Bacillariophycidae</taxon>
        <taxon>Naviculales</taxon>
        <taxon>Naviculaceae</taxon>
        <taxon>Fistulifera</taxon>
    </lineage>
</organism>
<feature type="compositionally biased region" description="Basic and acidic residues" evidence="5">
    <location>
        <begin position="125"/>
        <end position="134"/>
    </location>
</feature>
<dbReference type="GO" id="GO:0006334">
    <property type="term" value="P:nucleosome assembly"/>
    <property type="evidence" value="ECO:0007669"/>
    <property type="project" value="TreeGrafter"/>
</dbReference>
<gene>
    <name evidence="7" type="ORF">FisN_2Hh480</name>
</gene>
<comment type="caution">
    <text evidence="7">The sequence shown here is derived from an EMBL/GenBank/DDBJ whole genome shotgun (WGS) entry which is preliminary data.</text>
</comment>
<keyword evidence="8" id="KW-1185">Reference proteome</keyword>
<feature type="compositionally biased region" description="Basic and acidic residues" evidence="5">
    <location>
        <begin position="1093"/>
        <end position="1119"/>
    </location>
</feature>